<name>A0AAQ3SA15_VIGMU</name>
<gene>
    <name evidence="1" type="ORF">V8G54_001571</name>
</gene>
<evidence type="ECO:0000313" key="2">
    <source>
        <dbReference type="Proteomes" id="UP001374535"/>
    </source>
</evidence>
<keyword evidence="2" id="KW-1185">Reference proteome</keyword>
<evidence type="ECO:0000313" key="1">
    <source>
        <dbReference type="EMBL" id="WVZ23027.1"/>
    </source>
</evidence>
<proteinExistence type="predicted"/>
<reference evidence="1 2" key="1">
    <citation type="journal article" date="2023" name="Life. Sci Alliance">
        <title>Evolutionary insights into 3D genome organization and epigenetic landscape of Vigna mungo.</title>
        <authorList>
            <person name="Junaid A."/>
            <person name="Singh B."/>
            <person name="Bhatia S."/>
        </authorList>
    </citation>
    <scope>NUCLEOTIDE SEQUENCE [LARGE SCALE GENOMIC DNA]</scope>
    <source>
        <strain evidence="1">Urdbean</strain>
    </source>
</reference>
<protein>
    <submittedName>
        <fullName evidence="1">Uncharacterized protein</fullName>
    </submittedName>
</protein>
<dbReference type="Proteomes" id="UP001374535">
    <property type="component" value="Chromosome 1"/>
</dbReference>
<dbReference type="AlphaFoldDB" id="A0AAQ3SA15"/>
<dbReference type="EMBL" id="CP144700">
    <property type="protein sequence ID" value="WVZ23027.1"/>
    <property type="molecule type" value="Genomic_DNA"/>
</dbReference>
<accession>A0AAQ3SA15</accession>
<organism evidence="1 2">
    <name type="scientific">Vigna mungo</name>
    <name type="common">Black gram</name>
    <name type="synonym">Phaseolus mungo</name>
    <dbReference type="NCBI Taxonomy" id="3915"/>
    <lineage>
        <taxon>Eukaryota</taxon>
        <taxon>Viridiplantae</taxon>
        <taxon>Streptophyta</taxon>
        <taxon>Embryophyta</taxon>
        <taxon>Tracheophyta</taxon>
        <taxon>Spermatophyta</taxon>
        <taxon>Magnoliopsida</taxon>
        <taxon>eudicotyledons</taxon>
        <taxon>Gunneridae</taxon>
        <taxon>Pentapetalae</taxon>
        <taxon>rosids</taxon>
        <taxon>fabids</taxon>
        <taxon>Fabales</taxon>
        <taxon>Fabaceae</taxon>
        <taxon>Papilionoideae</taxon>
        <taxon>50 kb inversion clade</taxon>
        <taxon>NPAAA clade</taxon>
        <taxon>indigoferoid/millettioid clade</taxon>
        <taxon>Phaseoleae</taxon>
        <taxon>Vigna</taxon>
    </lineage>
</organism>
<sequence length="116" mass="12736">MKFCVKSCVEVKGTYLNTSVAMRSEMTLPKLAITDILTYFIVLPKVSLPCSTPATSTFRSFSSKIISAMSFAMATPESTEMLTFAASKASESFTPSPKNPTTWFPTVCKDCTTWSF</sequence>